<dbReference type="InterPro" id="IPR036514">
    <property type="entry name" value="SGNH_hydro_sf"/>
</dbReference>
<dbReference type="Gene3D" id="3.40.50.1110">
    <property type="entry name" value="SGNH hydrolase"/>
    <property type="match status" value="1"/>
</dbReference>
<feature type="domain" description="Fibronectin type-III" evidence="2">
    <location>
        <begin position="637"/>
        <end position="729"/>
    </location>
</feature>
<dbReference type="EMBL" id="AZHD01000007">
    <property type="protein sequence ID" value="OAA61965.1"/>
    <property type="molecule type" value="Genomic_DNA"/>
</dbReference>
<dbReference type="CDD" id="cd00063">
    <property type="entry name" value="FN3"/>
    <property type="match status" value="2"/>
</dbReference>
<dbReference type="Proteomes" id="UP000076874">
    <property type="component" value="Unassembled WGS sequence"/>
</dbReference>
<dbReference type="SUPFAM" id="SSF52266">
    <property type="entry name" value="SGNH hydrolase"/>
    <property type="match status" value="1"/>
</dbReference>
<dbReference type="OrthoDB" id="5151165at2759"/>
<gene>
    <name evidence="3" type="ORF">SPI_04824</name>
</gene>
<dbReference type="GO" id="GO:0004622">
    <property type="term" value="F:phosphatidylcholine lysophospholipase activity"/>
    <property type="evidence" value="ECO:0007669"/>
    <property type="project" value="TreeGrafter"/>
</dbReference>
<protein>
    <submittedName>
        <fullName evidence="3">Fibronectin type III domain protein</fullName>
    </submittedName>
</protein>
<dbReference type="PROSITE" id="PS50853">
    <property type="entry name" value="FN3"/>
    <property type="match status" value="1"/>
</dbReference>
<evidence type="ECO:0000259" key="2">
    <source>
        <dbReference type="PROSITE" id="PS50853"/>
    </source>
</evidence>
<organism evidence="3 4">
    <name type="scientific">Niveomyces insectorum RCEF 264</name>
    <dbReference type="NCBI Taxonomy" id="1081102"/>
    <lineage>
        <taxon>Eukaryota</taxon>
        <taxon>Fungi</taxon>
        <taxon>Dikarya</taxon>
        <taxon>Ascomycota</taxon>
        <taxon>Pezizomycotina</taxon>
        <taxon>Sordariomycetes</taxon>
        <taxon>Hypocreomycetidae</taxon>
        <taxon>Hypocreales</taxon>
        <taxon>Cordycipitaceae</taxon>
        <taxon>Niveomyces</taxon>
    </lineage>
</organism>
<feature type="region of interest" description="Disordered" evidence="1">
    <location>
        <begin position="1"/>
        <end position="32"/>
    </location>
</feature>
<dbReference type="InterPro" id="IPR036116">
    <property type="entry name" value="FN3_sf"/>
</dbReference>
<dbReference type="InterPro" id="IPR051532">
    <property type="entry name" value="Ester_Hydrolysis_Enzymes"/>
</dbReference>
<dbReference type="PANTHER" id="PTHR30383:SF19">
    <property type="entry name" value="FIBRONECTIN TYPE-III DOMAIN-CONTAINING PROTEIN"/>
    <property type="match status" value="1"/>
</dbReference>
<evidence type="ECO:0000256" key="1">
    <source>
        <dbReference type="SAM" id="MobiDB-lite"/>
    </source>
</evidence>
<dbReference type="InterPro" id="IPR013783">
    <property type="entry name" value="Ig-like_fold"/>
</dbReference>
<dbReference type="InterPro" id="IPR001087">
    <property type="entry name" value="GDSL"/>
</dbReference>
<comment type="caution">
    <text evidence="3">The sequence shown here is derived from an EMBL/GenBank/DDBJ whole genome shotgun (WGS) entry which is preliminary data.</text>
</comment>
<evidence type="ECO:0000313" key="3">
    <source>
        <dbReference type="EMBL" id="OAA61965.1"/>
    </source>
</evidence>
<dbReference type="InterPro" id="IPR003961">
    <property type="entry name" value="FN3_dom"/>
</dbReference>
<dbReference type="SUPFAM" id="SSF49265">
    <property type="entry name" value="Fibronectin type III"/>
    <property type="match status" value="2"/>
</dbReference>
<dbReference type="Gene3D" id="2.60.40.10">
    <property type="entry name" value="Immunoglobulins"/>
    <property type="match status" value="2"/>
</dbReference>
<accession>A0A167UW38</accession>
<name>A0A167UW38_9HYPO</name>
<reference evidence="3 4" key="1">
    <citation type="journal article" date="2016" name="Genome Biol. Evol.">
        <title>Divergent and convergent evolution of fungal pathogenicity.</title>
        <authorList>
            <person name="Shang Y."/>
            <person name="Xiao G."/>
            <person name="Zheng P."/>
            <person name="Cen K."/>
            <person name="Zhan S."/>
            <person name="Wang C."/>
        </authorList>
    </citation>
    <scope>NUCLEOTIDE SEQUENCE [LARGE SCALE GENOMIC DNA]</scope>
    <source>
        <strain evidence="3 4">RCEF 264</strain>
    </source>
</reference>
<proteinExistence type="predicted"/>
<dbReference type="Pfam" id="PF00657">
    <property type="entry name" value="Lipase_GDSL"/>
    <property type="match status" value="1"/>
</dbReference>
<feature type="compositionally biased region" description="Low complexity" evidence="1">
    <location>
        <begin position="18"/>
        <end position="29"/>
    </location>
</feature>
<dbReference type="Pfam" id="PF00041">
    <property type="entry name" value="fn3"/>
    <property type="match status" value="1"/>
</dbReference>
<keyword evidence="4" id="KW-1185">Reference proteome</keyword>
<dbReference type="PANTHER" id="PTHR30383">
    <property type="entry name" value="THIOESTERASE 1/PROTEASE 1/LYSOPHOSPHOLIPASE L1"/>
    <property type="match status" value="1"/>
</dbReference>
<dbReference type="STRING" id="1081102.A0A167UW38"/>
<sequence length="910" mass="98699">MARAIPSSPPPLIPRNESSSGNDTNSTTGPLGGTLITDPARLAFFESLHDQALAFQNNGSAVPVPIPVDPAGNGDLTERDPIEAAFLAGVYAVLLILGGDIDSVLQQIANLFLGSTLEWWDQTSRCRTHFKTHGGGEEDISIYAKGHKSPTSENKQNIGWNNPASTAPPVLYFDDADIGPYSVQFTATDTVAWSGIPNTEKCYILGLCNPQYIFYHKGYNIILNTWESQGDVTSCQYSKGHDCKGLCLSGVENQFSKGGVVWGGYCAIPCYDDLSDLPSVAKPAPKVMVVGDSISHGMQDDWTWRYRLWSWLDFLGYQPTFVGPYQHTHGMPGLESSEPAAPTLPGEEALNFVVDGGYADGVADAFKASGHYAFWGRQALQDVNDIEEYVRQFQPDYVLMLLGFNDLGWFVSGPDGLIGNVGDLVERAREGRADVKLLIGNVVQRLFIDGREDLVDNTLDYNNKLKNTLPNWFRWESPIAYVDVAGNYDCRPESCPDGYDGLHPAAMGEHHIAQAFADMLQSGFGFAGNPYSVPASADGRPVDTPTDVRSYAYPEGILTTWNPMHNARGYEIRSRITGMTDWWSSGIVYPTTWGSWLSWVLDGQTWERQVRTVGNFDERSDWTALTSATAHPQTAPGPSNIGVMPIDSDGVSVTWSPVTGYDVNRYGLLLWDRDTPGAFLSAYATTGTSVAVHGLQTGHRYGVWVCSYINMAKGSVTNFPATPGGLPAPANDIIVGGGVPPPPASLSVQDLDATSIMLSWPAVANAAGYTIYMRSLTGSGFQSVGQTTDTSQGIGFLFPGVWTYEFCIGSYNGGLESSYGNACVTPPRCCGYKRDEQAVNTTVYRGDGTVANVTLINPNDVPINTTNKSINFTDPDIGKLYYLYSQAMSLLDSNHSALAAVPPDTVVQLF</sequence>
<dbReference type="SMART" id="SM00060">
    <property type="entry name" value="FN3"/>
    <property type="match status" value="2"/>
</dbReference>
<dbReference type="AlphaFoldDB" id="A0A167UW38"/>
<evidence type="ECO:0000313" key="4">
    <source>
        <dbReference type="Proteomes" id="UP000076874"/>
    </source>
</evidence>